<dbReference type="PANTHER" id="PTHR31841:SF1">
    <property type="entry name" value="PROTEIN FAM72A-RELATED"/>
    <property type="match status" value="1"/>
</dbReference>
<comment type="caution">
    <text evidence="3">The sequence shown here is derived from an EMBL/GenBank/DDBJ whole genome shotgun (WGS) entry which is preliminary data.</text>
</comment>
<dbReference type="OrthoDB" id="2526683at2759"/>
<dbReference type="GO" id="GO:0005829">
    <property type="term" value="C:cytosol"/>
    <property type="evidence" value="ECO:0007669"/>
    <property type="project" value="TreeGrafter"/>
</dbReference>
<name>A0A9P6T7M8_9BASI</name>
<feature type="compositionally biased region" description="Polar residues" evidence="2">
    <location>
        <begin position="1"/>
        <end position="13"/>
    </location>
</feature>
<dbReference type="PANTHER" id="PTHR31841">
    <property type="entry name" value="PROTEIN FAM72A-RELATED"/>
    <property type="match status" value="1"/>
</dbReference>
<dbReference type="InterPro" id="IPR026768">
    <property type="entry name" value="YPEH2ZP"/>
</dbReference>
<sequence length="277" mass="31433">MDASHYQHQSRQNLAPPVTDQPPTESYHKVYILSCAHCNSFVTDRGMRAVLLLRPSITLFSTDGMPYNCGPLYPDANDELGYAEQVERTCNCLTQSLGCFGCGNTIGYHIICPCSRCVDSVSKHRRAANGHRWVFHYGEVTFKERTYVTNEPGVYQPTLTSSTSIPRLGRHIRQTSFLSISADHPDLIDDRDQELAKPEPVYQHEAESSHELIYDSELRFPSNPFPSRHQPPRLASSHRDLLLKEGEPVYWHQLINAGERALPVFPRPNAFKSRPAR</sequence>
<evidence type="ECO:0000256" key="2">
    <source>
        <dbReference type="SAM" id="MobiDB-lite"/>
    </source>
</evidence>
<organism evidence="3 4">
    <name type="scientific">Cronartium quercuum f. sp. fusiforme G11</name>
    <dbReference type="NCBI Taxonomy" id="708437"/>
    <lineage>
        <taxon>Eukaryota</taxon>
        <taxon>Fungi</taxon>
        <taxon>Dikarya</taxon>
        <taxon>Basidiomycota</taxon>
        <taxon>Pucciniomycotina</taxon>
        <taxon>Pucciniomycetes</taxon>
        <taxon>Pucciniales</taxon>
        <taxon>Coleosporiaceae</taxon>
        <taxon>Cronartium</taxon>
    </lineage>
</organism>
<comment type="similarity">
    <text evidence="1">Belongs to the FAM72 family.</text>
</comment>
<gene>
    <name evidence="3" type="ORF">CROQUDRAFT_673941</name>
</gene>
<keyword evidence="4" id="KW-1185">Reference proteome</keyword>
<evidence type="ECO:0000313" key="4">
    <source>
        <dbReference type="Proteomes" id="UP000886653"/>
    </source>
</evidence>
<proteinExistence type="inferred from homology"/>
<reference evidence="3" key="1">
    <citation type="submission" date="2013-11" db="EMBL/GenBank/DDBJ databases">
        <title>Genome sequence of the fusiform rust pathogen reveals effectors for host alternation and coevolution with pine.</title>
        <authorList>
            <consortium name="DOE Joint Genome Institute"/>
            <person name="Smith K."/>
            <person name="Pendleton A."/>
            <person name="Kubisiak T."/>
            <person name="Anderson C."/>
            <person name="Salamov A."/>
            <person name="Aerts A."/>
            <person name="Riley R."/>
            <person name="Clum A."/>
            <person name="Lindquist E."/>
            <person name="Ence D."/>
            <person name="Campbell M."/>
            <person name="Kronenberg Z."/>
            <person name="Feau N."/>
            <person name="Dhillon B."/>
            <person name="Hamelin R."/>
            <person name="Burleigh J."/>
            <person name="Smith J."/>
            <person name="Yandell M."/>
            <person name="Nelson C."/>
            <person name="Grigoriev I."/>
            <person name="Davis J."/>
        </authorList>
    </citation>
    <scope>NUCLEOTIDE SEQUENCE</scope>
    <source>
        <strain evidence="3">G11</strain>
    </source>
</reference>
<dbReference type="EMBL" id="MU167373">
    <property type="protein sequence ID" value="KAG0141730.1"/>
    <property type="molecule type" value="Genomic_DNA"/>
</dbReference>
<protein>
    <submittedName>
        <fullName evidence="3">Uncharacterized protein</fullName>
    </submittedName>
</protein>
<accession>A0A9P6T7M8</accession>
<dbReference type="Proteomes" id="UP000886653">
    <property type="component" value="Unassembled WGS sequence"/>
</dbReference>
<dbReference type="Pfam" id="PF14976">
    <property type="entry name" value="YPEH2ZP"/>
    <property type="match status" value="1"/>
</dbReference>
<evidence type="ECO:0000256" key="1">
    <source>
        <dbReference type="ARBA" id="ARBA00006888"/>
    </source>
</evidence>
<evidence type="ECO:0000313" key="3">
    <source>
        <dbReference type="EMBL" id="KAG0141730.1"/>
    </source>
</evidence>
<feature type="region of interest" description="Disordered" evidence="2">
    <location>
        <begin position="1"/>
        <end position="22"/>
    </location>
</feature>
<dbReference type="AlphaFoldDB" id="A0A9P6T7M8"/>